<evidence type="ECO:0000256" key="11">
    <source>
        <dbReference type="ARBA" id="ARBA00023136"/>
    </source>
</evidence>
<evidence type="ECO:0000256" key="6">
    <source>
        <dbReference type="ARBA" id="ARBA00022692"/>
    </source>
</evidence>
<dbReference type="InterPro" id="IPR038266">
    <property type="entry name" value="NapC/NirT_cytc_sf"/>
</dbReference>
<dbReference type="AlphaFoldDB" id="A0AB36ZZ09"/>
<evidence type="ECO:0000256" key="1">
    <source>
        <dbReference type="ARBA" id="ARBA00004236"/>
    </source>
</evidence>
<dbReference type="RefSeq" id="WP_104412292.1">
    <property type="nucleotide sequence ID" value="NZ_PTIW01000014.1"/>
</dbReference>
<dbReference type="Gene3D" id="1.10.3820.10">
    <property type="entry name" value="Di-heme elbow motif domain"/>
    <property type="match status" value="1"/>
</dbReference>
<evidence type="ECO:0000256" key="4">
    <source>
        <dbReference type="ARBA" id="ARBA00022475"/>
    </source>
</evidence>
<keyword evidence="5" id="KW-0349">Heme</keyword>
<feature type="domain" description="NapC/NirT cytochrome c N-terminal" evidence="13">
    <location>
        <begin position="12"/>
        <end position="160"/>
    </location>
</feature>
<evidence type="ECO:0000256" key="3">
    <source>
        <dbReference type="ARBA" id="ARBA00022448"/>
    </source>
</evidence>
<dbReference type="SUPFAM" id="SSF48695">
    <property type="entry name" value="Multiheme cytochromes"/>
    <property type="match status" value="1"/>
</dbReference>
<gene>
    <name evidence="14" type="ORF">B0F89_11413</name>
</gene>
<sequence length="179" mass="19858">MEKNKKIVVYGTVLSLLIAASLFVYTVYASNMLSYLSSDAKACINCHTMNSAYATWQRSSHKNVAKCVDCHLPVGDVVAKYKSKAIDGWNHSVAFTLNTYENNIQISDDGASRVQANCIRCHASESATLKLNADKYHSGEDGSLETGRKCWECHKYVPHGKVRSLISTPYNLGVKEKMK</sequence>
<name>A0AB36ZZ09_9BACT</name>
<keyword evidence="3" id="KW-0813">Transport</keyword>
<dbReference type="PANTHER" id="PTHR30333">
    <property type="entry name" value="CYTOCHROME C-TYPE PROTEIN"/>
    <property type="match status" value="1"/>
</dbReference>
<dbReference type="InterPro" id="IPR005126">
    <property type="entry name" value="NapC/NirT_cyt_c_N"/>
</dbReference>
<dbReference type="Proteomes" id="UP000239861">
    <property type="component" value="Unassembled WGS sequence"/>
</dbReference>
<keyword evidence="10" id="KW-0408">Iron</keyword>
<dbReference type="NCBIfam" id="TIGR03153">
    <property type="entry name" value="cytochr_NrfH"/>
    <property type="match status" value="1"/>
</dbReference>
<keyword evidence="11 12" id="KW-0472">Membrane</keyword>
<dbReference type="InterPro" id="IPR036280">
    <property type="entry name" value="Multihaem_cyt_sf"/>
</dbReference>
<dbReference type="GO" id="GO:0022900">
    <property type="term" value="P:electron transport chain"/>
    <property type="evidence" value="ECO:0007669"/>
    <property type="project" value="InterPro"/>
</dbReference>
<evidence type="ECO:0000256" key="7">
    <source>
        <dbReference type="ARBA" id="ARBA00022723"/>
    </source>
</evidence>
<protein>
    <submittedName>
        <fullName evidence="14">Respiratory nitrite reductase-specific menaquinol--cytochrome-c reductase (NrfH)</fullName>
    </submittedName>
</protein>
<dbReference type="Pfam" id="PF03264">
    <property type="entry name" value="Cytochrom_NNT"/>
    <property type="match status" value="1"/>
</dbReference>
<evidence type="ECO:0000256" key="2">
    <source>
        <dbReference type="ARBA" id="ARBA00007395"/>
    </source>
</evidence>
<keyword evidence="8" id="KW-0249">Electron transport</keyword>
<evidence type="ECO:0000256" key="5">
    <source>
        <dbReference type="ARBA" id="ARBA00022617"/>
    </source>
</evidence>
<dbReference type="PANTHER" id="PTHR30333:SF1">
    <property type="entry name" value="CYTOCHROME C-TYPE PROTEIN NAPC"/>
    <property type="match status" value="1"/>
</dbReference>
<evidence type="ECO:0000256" key="12">
    <source>
        <dbReference type="SAM" id="Phobius"/>
    </source>
</evidence>
<keyword evidence="7" id="KW-0479">Metal-binding</keyword>
<dbReference type="GO" id="GO:0005886">
    <property type="term" value="C:plasma membrane"/>
    <property type="evidence" value="ECO:0007669"/>
    <property type="project" value="UniProtKB-SubCell"/>
</dbReference>
<keyword evidence="4" id="KW-1003">Cell membrane</keyword>
<organism evidence="14 15">
    <name type="scientific">Malaciobacter marinus</name>
    <dbReference type="NCBI Taxonomy" id="505249"/>
    <lineage>
        <taxon>Bacteria</taxon>
        <taxon>Pseudomonadati</taxon>
        <taxon>Campylobacterota</taxon>
        <taxon>Epsilonproteobacteria</taxon>
        <taxon>Campylobacterales</taxon>
        <taxon>Arcobacteraceae</taxon>
        <taxon>Malaciobacter</taxon>
    </lineage>
</organism>
<keyword evidence="9 12" id="KW-1133">Transmembrane helix</keyword>
<keyword evidence="6 12" id="KW-0812">Transmembrane</keyword>
<dbReference type="GO" id="GO:0046872">
    <property type="term" value="F:metal ion binding"/>
    <property type="evidence" value="ECO:0007669"/>
    <property type="project" value="UniProtKB-KW"/>
</dbReference>
<evidence type="ECO:0000259" key="13">
    <source>
        <dbReference type="Pfam" id="PF03264"/>
    </source>
</evidence>
<reference evidence="14 15" key="1">
    <citation type="submission" date="2018-02" db="EMBL/GenBank/DDBJ databases">
        <title>Subsurface microbial communities from deep shales in Ohio and West Virginia, USA.</title>
        <authorList>
            <person name="Wrighton K."/>
        </authorList>
    </citation>
    <scope>NUCLEOTIDE SEQUENCE [LARGE SCALE GENOMIC DNA]</scope>
    <source>
        <strain evidence="14 15">MARC-MIP3H16</strain>
    </source>
</reference>
<feature type="transmembrane region" description="Helical" evidence="12">
    <location>
        <begin position="7"/>
        <end position="28"/>
    </location>
</feature>
<dbReference type="GO" id="GO:0009055">
    <property type="term" value="F:electron transfer activity"/>
    <property type="evidence" value="ECO:0007669"/>
    <property type="project" value="TreeGrafter"/>
</dbReference>
<dbReference type="InterPro" id="IPR017571">
    <property type="entry name" value="NrfH"/>
</dbReference>
<dbReference type="EMBL" id="PTIW01000014">
    <property type="protein sequence ID" value="PPK60934.1"/>
    <property type="molecule type" value="Genomic_DNA"/>
</dbReference>
<comment type="subcellular location">
    <subcellularLocation>
        <location evidence="1">Cell membrane</location>
    </subcellularLocation>
</comment>
<evidence type="ECO:0000256" key="9">
    <source>
        <dbReference type="ARBA" id="ARBA00022989"/>
    </source>
</evidence>
<dbReference type="GO" id="GO:0009061">
    <property type="term" value="P:anaerobic respiration"/>
    <property type="evidence" value="ECO:0007669"/>
    <property type="project" value="TreeGrafter"/>
</dbReference>
<evidence type="ECO:0000256" key="10">
    <source>
        <dbReference type="ARBA" id="ARBA00023004"/>
    </source>
</evidence>
<accession>A0AB36ZZ09</accession>
<comment type="caution">
    <text evidence="14">The sequence shown here is derived from an EMBL/GenBank/DDBJ whole genome shotgun (WGS) entry which is preliminary data.</text>
</comment>
<evidence type="ECO:0000313" key="15">
    <source>
        <dbReference type="Proteomes" id="UP000239861"/>
    </source>
</evidence>
<evidence type="ECO:0000313" key="14">
    <source>
        <dbReference type="EMBL" id="PPK60934.1"/>
    </source>
</evidence>
<proteinExistence type="inferred from homology"/>
<dbReference type="InterPro" id="IPR051174">
    <property type="entry name" value="Cytochrome_c-type_ET"/>
</dbReference>
<comment type="similarity">
    <text evidence="2">Belongs to the NapC/NirT/NrfH family.</text>
</comment>
<evidence type="ECO:0000256" key="8">
    <source>
        <dbReference type="ARBA" id="ARBA00022982"/>
    </source>
</evidence>